<keyword evidence="2 4" id="KW-0689">Ribosomal protein</keyword>
<reference evidence="6" key="1">
    <citation type="submission" date="2020-10" db="EMBL/GenBank/DDBJ databases">
        <authorList>
            <person name="Gilroy R."/>
        </authorList>
    </citation>
    <scope>NUCLEOTIDE SEQUENCE</scope>
    <source>
        <strain evidence="6">4920</strain>
    </source>
</reference>
<dbReference type="InterPro" id="IPR047859">
    <property type="entry name" value="Ribosomal_bL17_CS"/>
</dbReference>
<comment type="similarity">
    <text evidence="1 4 5">Belongs to the bacterial ribosomal protein bL17 family.</text>
</comment>
<evidence type="ECO:0000256" key="2">
    <source>
        <dbReference type="ARBA" id="ARBA00022980"/>
    </source>
</evidence>
<dbReference type="NCBIfam" id="TIGR00059">
    <property type="entry name" value="L17"/>
    <property type="match status" value="1"/>
</dbReference>
<organism evidence="6 7">
    <name type="scientific">Candidatus Aphodoplasma excrementigallinarum</name>
    <dbReference type="NCBI Taxonomy" id="2840673"/>
    <lineage>
        <taxon>Bacteria</taxon>
        <taxon>Bacillati</taxon>
        <taxon>Bacillota</taxon>
        <taxon>Clostridia</taxon>
        <taxon>Eubacteriales</taxon>
        <taxon>Candidatus Aphodoplasma</taxon>
    </lineage>
</organism>
<evidence type="ECO:0000313" key="6">
    <source>
        <dbReference type="EMBL" id="HIV02796.1"/>
    </source>
</evidence>
<dbReference type="GO" id="GO:0003735">
    <property type="term" value="F:structural constituent of ribosome"/>
    <property type="evidence" value="ECO:0007669"/>
    <property type="project" value="InterPro"/>
</dbReference>
<gene>
    <name evidence="4 6" type="primary">rplQ</name>
    <name evidence="6" type="ORF">IAC74_04420</name>
</gene>
<proteinExistence type="inferred from homology"/>
<evidence type="ECO:0000256" key="5">
    <source>
        <dbReference type="RuleBase" id="RU000660"/>
    </source>
</evidence>
<protein>
    <recommendedName>
        <fullName evidence="4">Large ribosomal subunit protein bL17</fullName>
    </recommendedName>
</protein>
<dbReference type="Gene3D" id="3.90.1030.10">
    <property type="entry name" value="Ribosomal protein L17"/>
    <property type="match status" value="1"/>
</dbReference>
<evidence type="ECO:0000256" key="3">
    <source>
        <dbReference type="ARBA" id="ARBA00023274"/>
    </source>
</evidence>
<evidence type="ECO:0000313" key="7">
    <source>
        <dbReference type="Proteomes" id="UP000886743"/>
    </source>
</evidence>
<name>A0A9D1NH98_9FIRM</name>
<keyword evidence="3 4" id="KW-0687">Ribonucleoprotein</keyword>
<dbReference type="Proteomes" id="UP000886743">
    <property type="component" value="Unassembled WGS sequence"/>
</dbReference>
<dbReference type="Pfam" id="PF01196">
    <property type="entry name" value="Ribosomal_L17"/>
    <property type="match status" value="1"/>
</dbReference>
<dbReference type="GO" id="GO:0006412">
    <property type="term" value="P:translation"/>
    <property type="evidence" value="ECO:0007669"/>
    <property type="project" value="UniProtKB-UniRule"/>
</dbReference>
<reference evidence="6" key="2">
    <citation type="journal article" date="2021" name="PeerJ">
        <title>Extensive microbial diversity within the chicken gut microbiome revealed by metagenomics and culture.</title>
        <authorList>
            <person name="Gilroy R."/>
            <person name="Ravi A."/>
            <person name="Getino M."/>
            <person name="Pursley I."/>
            <person name="Horton D.L."/>
            <person name="Alikhan N.F."/>
            <person name="Baker D."/>
            <person name="Gharbi K."/>
            <person name="Hall N."/>
            <person name="Watson M."/>
            <person name="Adriaenssens E.M."/>
            <person name="Foster-Nyarko E."/>
            <person name="Jarju S."/>
            <person name="Secka A."/>
            <person name="Antonio M."/>
            <person name="Oren A."/>
            <person name="Chaudhuri R.R."/>
            <person name="La Ragione R."/>
            <person name="Hildebrand F."/>
            <person name="Pallen M.J."/>
        </authorList>
    </citation>
    <scope>NUCLEOTIDE SEQUENCE</scope>
    <source>
        <strain evidence="6">4920</strain>
    </source>
</reference>
<evidence type="ECO:0000256" key="4">
    <source>
        <dbReference type="HAMAP-Rule" id="MF_01368"/>
    </source>
</evidence>
<dbReference type="EMBL" id="DVOF01000129">
    <property type="protein sequence ID" value="HIV02796.1"/>
    <property type="molecule type" value="Genomic_DNA"/>
</dbReference>
<sequence length="113" mass="12735">MPGTRKLGRPTDQRIAMLRNLVTSFLDTGRIETTVTRAKETRSMAEKMITLGKENTLHSRRQALAFITREDVVTKLFSEIAPKYADRTGGYTRIVRIGPRRGDAAEMAVLELI</sequence>
<dbReference type="FunFam" id="3.90.1030.10:FF:000001">
    <property type="entry name" value="50S ribosomal protein L17"/>
    <property type="match status" value="1"/>
</dbReference>
<dbReference type="InterPro" id="IPR000456">
    <property type="entry name" value="Ribosomal_bL17"/>
</dbReference>
<evidence type="ECO:0000256" key="1">
    <source>
        <dbReference type="ARBA" id="ARBA00008777"/>
    </source>
</evidence>
<dbReference type="SUPFAM" id="SSF64263">
    <property type="entry name" value="Prokaryotic ribosomal protein L17"/>
    <property type="match status" value="1"/>
</dbReference>
<comment type="caution">
    <text evidence="6">The sequence shown here is derived from an EMBL/GenBank/DDBJ whole genome shotgun (WGS) entry which is preliminary data.</text>
</comment>
<dbReference type="AlphaFoldDB" id="A0A9D1NH98"/>
<accession>A0A9D1NH98</accession>
<dbReference type="PANTHER" id="PTHR14413:SF16">
    <property type="entry name" value="LARGE RIBOSOMAL SUBUNIT PROTEIN BL17M"/>
    <property type="match status" value="1"/>
</dbReference>
<comment type="subunit">
    <text evidence="4">Part of the 50S ribosomal subunit. Contacts protein L32.</text>
</comment>
<dbReference type="HAMAP" id="MF_01368">
    <property type="entry name" value="Ribosomal_bL17"/>
    <property type="match status" value="1"/>
</dbReference>
<dbReference type="GO" id="GO:0022625">
    <property type="term" value="C:cytosolic large ribosomal subunit"/>
    <property type="evidence" value="ECO:0007669"/>
    <property type="project" value="TreeGrafter"/>
</dbReference>
<dbReference type="InterPro" id="IPR036373">
    <property type="entry name" value="Ribosomal_bL17_sf"/>
</dbReference>
<dbReference type="PANTHER" id="PTHR14413">
    <property type="entry name" value="RIBOSOMAL PROTEIN L17"/>
    <property type="match status" value="1"/>
</dbReference>
<dbReference type="PROSITE" id="PS01167">
    <property type="entry name" value="RIBOSOMAL_L17"/>
    <property type="match status" value="1"/>
</dbReference>